<keyword evidence="2" id="KW-1185">Reference proteome</keyword>
<evidence type="ECO:0000313" key="1">
    <source>
        <dbReference type="EMBL" id="KAI3930995.1"/>
    </source>
</evidence>
<feature type="non-terminal residue" evidence="1">
    <location>
        <position position="1"/>
    </location>
</feature>
<evidence type="ECO:0000313" key="2">
    <source>
        <dbReference type="Proteomes" id="UP001202328"/>
    </source>
</evidence>
<proteinExistence type="predicted"/>
<sequence length="88" mass="9666">VPVSVNVADLLSLKGCLQLDNAMYNHQISGMGSRTMLDLVLANWSLTNILGPSPGQKDFIDDSKILRSLPRSLKQDGFDVVETNVYCK</sequence>
<dbReference type="EMBL" id="JAJJMB010007312">
    <property type="protein sequence ID" value="KAI3930995.1"/>
    <property type="molecule type" value="Genomic_DNA"/>
</dbReference>
<accession>A0AAD4XLW7</accession>
<dbReference type="Proteomes" id="UP001202328">
    <property type="component" value="Unassembled WGS sequence"/>
</dbReference>
<name>A0AAD4XLW7_9MAGN</name>
<protein>
    <submittedName>
        <fullName evidence="1">Uncharacterized protein</fullName>
    </submittedName>
</protein>
<organism evidence="1 2">
    <name type="scientific">Papaver atlanticum</name>
    <dbReference type="NCBI Taxonomy" id="357466"/>
    <lineage>
        <taxon>Eukaryota</taxon>
        <taxon>Viridiplantae</taxon>
        <taxon>Streptophyta</taxon>
        <taxon>Embryophyta</taxon>
        <taxon>Tracheophyta</taxon>
        <taxon>Spermatophyta</taxon>
        <taxon>Magnoliopsida</taxon>
        <taxon>Ranunculales</taxon>
        <taxon>Papaveraceae</taxon>
        <taxon>Papaveroideae</taxon>
        <taxon>Papaver</taxon>
    </lineage>
</organism>
<comment type="caution">
    <text evidence="1">The sequence shown here is derived from an EMBL/GenBank/DDBJ whole genome shotgun (WGS) entry which is preliminary data.</text>
</comment>
<gene>
    <name evidence="1" type="ORF">MKW98_030234</name>
</gene>
<dbReference type="AlphaFoldDB" id="A0AAD4XLW7"/>
<reference evidence="1" key="1">
    <citation type="submission" date="2022-04" db="EMBL/GenBank/DDBJ databases">
        <title>A functionally conserved STORR gene fusion in Papaver species that diverged 16.8 million years ago.</title>
        <authorList>
            <person name="Catania T."/>
        </authorList>
    </citation>
    <scope>NUCLEOTIDE SEQUENCE</scope>
    <source>
        <strain evidence="1">S-188037</strain>
    </source>
</reference>